<keyword evidence="2" id="KW-0430">Lectin</keyword>
<dbReference type="InterPro" id="IPR035992">
    <property type="entry name" value="Ricin_B-like_lectins"/>
</dbReference>
<gene>
    <name evidence="2" type="ORF">FOF46_22340</name>
</gene>
<feature type="domain" description="Ricin B lectin" evidence="1">
    <location>
        <begin position="3"/>
        <end position="112"/>
    </location>
</feature>
<dbReference type="Gene3D" id="2.80.10.50">
    <property type="match status" value="1"/>
</dbReference>
<reference evidence="2 3" key="1">
    <citation type="submission" date="2019-07" db="EMBL/GenBank/DDBJ databases">
        <title>The draft genome sequence of Aquimarina algiphila M91.</title>
        <authorList>
            <person name="Meng X."/>
        </authorList>
    </citation>
    <scope>NUCLEOTIDE SEQUENCE [LARGE SCALE GENOMIC DNA]</scope>
    <source>
        <strain evidence="2 3">M91</strain>
    </source>
</reference>
<dbReference type="GO" id="GO:0030246">
    <property type="term" value="F:carbohydrate binding"/>
    <property type="evidence" value="ECO:0007669"/>
    <property type="project" value="UniProtKB-KW"/>
</dbReference>
<dbReference type="AlphaFoldDB" id="A0A554VES3"/>
<evidence type="ECO:0000259" key="1">
    <source>
        <dbReference type="Pfam" id="PF00652"/>
    </source>
</evidence>
<evidence type="ECO:0000313" key="3">
    <source>
        <dbReference type="Proteomes" id="UP000318833"/>
    </source>
</evidence>
<dbReference type="Proteomes" id="UP000318833">
    <property type="component" value="Unassembled WGS sequence"/>
</dbReference>
<dbReference type="SUPFAM" id="SSF50370">
    <property type="entry name" value="Ricin B-like lectins"/>
    <property type="match status" value="1"/>
</dbReference>
<accession>A0A554VES3</accession>
<protein>
    <submittedName>
        <fullName evidence="2">Ricin-type beta-trefoil lectin domain protein</fullName>
    </submittedName>
</protein>
<dbReference type="RefSeq" id="WP_143917980.1">
    <property type="nucleotide sequence ID" value="NZ_CANMIK010000063.1"/>
</dbReference>
<dbReference type="EMBL" id="VLNR01000058">
    <property type="protein sequence ID" value="TSE05589.1"/>
    <property type="molecule type" value="Genomic_DNA"/>
</dbReference>
<comment type="caution">
    <text evidence="2">The sequence shown here is derived from an EMBL/GenBank/DDBJ whole genome shotgun (WGS) entry which is preliminary data.</text>
</comment>
<sequence length="450" mass="48665">MNYGYIKYKNGGVITAPSNTANTPIAVLNQNSGGFQEWNFTSDGYIVLKSSLPELCLSVSSNSLQDGSRVSLAAKGASGFLQTWGYNSKTSQLYLLDNQDYLLDNGVGGSQGPIVYVSKSSDAKWELPFGYFFTVSPCHDNGSEGCIQKGGICNTDWQSYFSYTEDSISMIAGTDCRTVSTADKLLFNLGEGGVTKITFDFDVCKSCHEAATGTAWLAFWIYNKPWQQTQEVDFIESKYGPSTGLNTNFAGASGAHQVEIFNDSESWKGSITAVFTNSGTNDVKVEVSNSNNASIGKATLTSRNDYFFVLDTAMGTTAKDCTINISNVVITGTVNPPPPPPAELPKPILVTLTNNINNPPTGRTIKFNYTTDLRASPIVWQEAVEIAPLGPQQSFTFPKGTQAISMIYQVDTDWYQGCQLKGTDLLNLSDGDTIEGQWMSPNGNGVCTIS</sequence>
<organism evidence="2 3">
    <name type="scientific">Aquimarina algiphila</name>
    <dbReference type="NCBI Taxonomy" id="2047982"/>
    <lineage>
        <taxon>Bacteria</taxon>
        <taxon>Pseudomonadati</taxon>
        <taxon>Bacteroidota</taxon>
        <taxon>Flavobacteriia</taxon>
        <taxon>Flavobacteriales</taxon>
        <taxon>Flavobacteriaceae</taxon>
        <taxon>Aquimarina</taxon>
    </lineage>
</organism>
<evidence type="ECO:0000313" key="2">
    <source>
        <dbReference type="EMBL" id="TSE05589.1"/>
    </source>
</evidence>
<dbReference type="PROSITE" id="PS50231">
    <property type="entry name" value="RICIN_B_LECTIN"/>
    <property type="match status" value="1"/>
</dbReference>
<dbReference type="Pfam" id="PF00652">
    <property type="entry name" value="Ricin_B_lectin"/>
    <property type="match status" value="1"/>
</dbReference>
<dbReference type="InterPro" id="IPR000772">
    <property type="entry name" value="Ricin_B_lectin"/>
</dbReference>
<dbReference type="OrthoDB" id="1154832at2"/>
<keyword evidence="3" id="KW-1185">Reference proteome</keyword>
<proteinExistence type="predicted"/>
<name>A0A554VES3_9FLAO</name>